<comment type="caution">
    <text evidence="1">The sequence shown here is derived from an EMBL/GenBank/DDBJ whole genome shotgun (WGS) entry which is preliminary data.</text>
</comment>
<proteinExistence type="predicted"/>
<dbReference type="AlphaFoldDB" id="A3HRN6"/>
<dbReference type="EMBL" id="AAXU02000001">
    <property type="protein sequence ID" value="EAZ82504.1"/>
    <property type="molecule type" value="Genomic_DNA"/>
</dbReference>
<evidence type="ECO:0000313" key="2">
    <source>
        <dbReference type="Proteomes" id="UP000003919"/>
    </source>
</evidence>
<dbReference type="OrthoDB" id="1441381at2"/>
<dbReference type="InterPro" id="IPR036641">
    <property type="entry name" value="HPT_dom_sf"/>
</dbReference>
<dbReference type="RefSeq" id="WP_008200177.1">
    <property type="nucleotide sequence ID" value="NZ_CM001023.1"/>
</dbReference>
<organism evidence="1 2">
    <name type="scientific">Algoriphagus machipongonensis</name>
    <dbReference type="NCBI Taxonomy" id="388413"/>
    <lineage>
        <taxon>Bacteria</taxon>
        <taxon>Pseudomonadati</taxon>
        <taxon>Bacteroidota</taxon>
        <taxon>Cytophagia</taxon>
        <taxon>Cytophagales</taxon>
        <taxon>Cyclobacteriaceae</taxon>
        <taxon>Algoriphagus</taxon>
    </lineage>
</organism>
<keyword evidence="2" id="KW-1185">Reference proteome</keyword>
<name>A3HRN6_9BACT</name>
<reference evidence="1 2" key="1">
    <citation type="journal article" date="2011" name="J. Bacteriol.">
        <title>Complete genome sequence of Algoriphagus sp. PR1, bacterial prey of a colony-forming choanoflagellate.</title>
        <authorList>
            <person name="Alegado R.A."/>
            <person name="Ferriera S."/>
            <person name="Nusbaum C."/>
            <person name="Young S.K."/>
            <person name="Zeng Q."/>
            <person name="Imamovic A."/>
            <person name="Fairclough S.R."/>
            <person name="King N."/>
        </authorList>
    </citation>
    <scope>NUCLEOTIDE SEQUENCE [LARGE SCALE GENOMIC DNA]</scope>
    <source>
        <strain evidence="1 2">PR1</strain>
    </source>
</reference>
<evidence type="ECO:0008006" key="3">
    <source>
        <dbReference type="Google" id="ProtNLM"/>
    </source>
</evidence>
<sequence length="114" mass="13277">MKIKMDAIETPSLQYLHSLAKGNGQFENKIIKVLIKELPYEFKDYQKAIKSKNYFLASESVHKIKHKIAFFQMKNAYSIAEAHELSLREGQLIYQGEFLEIVTKIINFLSDCMD</sequence>
<dbReference type="STRING" id="388413.ALPR1_09825"/>
<accession>A3HRN6</accession>
<dbReference type="eggNOG" id="COG2198">
    <property type="taxonomic scope" value="Bacteria"/>
</dbReference>
<dbReference type="HOGENOM" id="CLU_170102_0_0_10"/>
<evidence type="ECO:0000313" key="1">
    <source>
        <dbReference type="EMBL" id="EAZ82504.1"/>
    </source>
</evidence>
<dbReference type="GO" id="GO:0000160">
    <property type="term" value="P:phosphorelay signal transduction system"/>
    <property type="evidence" value="ECO:0007669"/>
    <property type="project" value="InterPro"/>
</dbReference>
<gene>
    <name evidence="1" type="ORF">ALPR1_09825</name>
</gene>
<protein>
    <recommendedName>
        <fullName evidence="3">HPt domain-containing protein</fullName>
    </recommendedName>
</protein>
<dbReference type="Gene3D" id="1.20.120.160">
    <property type="entry name" value="HPT domain"/>
    <property type="match status" value="1"/>
</dbReference>
<dbReference type="SUPFAM" id="SSF47226">
    <property type="entry name" value="Histidine-containing phosphotransfer domain, HPT domain"/>
    <property type="match status" value="1"/>
</dbReference>
<dbReference type="Proteomes" id="UP000003919">
    <property type="component" value="Unassembled WGS sequence"/>
</dbReference>